<dbReference type="GO" id="GO:0005829">
    <property type="term" value="C:cytosol"/>
    <property type="evidence" value="ECO:0007669"/>
    <property type="project" value="TreeGrafter"/>
</dbReference>
<evidence type="ECO:0000259" key="1">
    <source>
        <dbReference type="Pfam" id="PF00814"/>
    </source>
</evidence>
<reference evidence="2 3" key="1">
    <citation type="submission" date="2014-11" db="EMBL/GenBank/DDBJ databases">
        <title>Draft Genome Sequences of Paenibacillus polymyxa NRRL B-30509 and Paenibacillus terrae NRRL B-30644, Strains from a Poultry Environment that Produce Tridecaptin A and Paenicidins.</title>
        <authorList>
            <person name="van Belkum M.J."/>
            <person name="Lohans C.T."/>
            <person name="Vederas J.C."/>
        </authorList>
    </citation>
    <scope>NUCLEOTIDE SEQUENCE [LARGE SCALE GENOMIC DNA]</scope>
    <source>
        <strain evidence="2 3">NRRL B-30644</strain>
    </source>
</reference>
<dbReference type="Proteomes" id="UP000032534">
    <property type="component" value="Unassembled WGS sequence"/>
</dbReference>
<name>A0A0D7WY02_9BACL</name>
<dbReference type="PANTHER" id="PTHR11735:SF11">
    <property type="entry name" value="TRNA THREONYLCARBAMOYLADENOSINE BIOSYNTHESIS PROTEIN TSAB"/>
    <property type="match status" value="1"/>
</dbReference>
<keyword evidence="3" id="KW-1185">Reference proteome</keyword>
<dbReference type="CDD" id="cd24032">
    <property type="entry name" value="ASKHA_NBD_TsaB"/>
    <property type="match status" value="1"/>
</dbReference>
<accession>A0A0D7WY02</accession>
<gene>
    <name evidence="2" type="ORF">QD47_20620</name>
</gene>
<dbReference type="NCBIfam" id="TIGR03725">
    <property type="entry name" value="T6A_YeaZ"/>
    <property type="match status" value="1"/>
</dbReference>
<organism evidence="2 3">
    <name type="scientific">Paenibacillus terrae</name>
    <dbReference type="NCBI Taxonomy" id="159743"/>
    <lineage>
        <taxon>Bacteria</taxon>
        <taxon>Bacillati</taxon>
        <taxon>Bacillota</taxon>
        <taxon>Bacilli</taxon>
        <taxon>Bacillales</taxon>
        <taxon>Paenibacillaceae</taxon>
        <taxon>Paenibacillus</taxon>
    </lineage>
</organism>
<comment type="caution">
    <text evidence="2">The sequence shown here is derived from an EMBL/GenBank/DDBJ whole genome shotgun (WGS) entry which is preliminary data.</text>
</comment>
<dbReference type="Gene3D" id="3.30.420.40">
    <property type="match status" value="1"/>
</dbReference>
<evidence type="ECO:0000313" key="2">
    <source>
        <dbReference type="EMBL" id="KJD43839.1"/>
    </source>
</evidence>
<protein>
    <submittedName>
        <fullName evidence="2">Peptidase M22</fullName>
    </submittedName>
</protein>
<feature type="domain" description="Gcp-like" evidence="1">
    <location>
        <begin position="45"/>
        <end position="116"/>
    </location>
</feature>
<dbReference type="InterPro" id="IPR000905">
    <property type="entry name" value="Gcp-like_dom"/>
</dbReference>
<proteinExistence type="predicted"/>
<dbReference type="RefSeq" id="WP_044647887.1">
    <property type="nucleotide sequence ID" value="NZ_JTHP01000048.1"/>
</dbReference>
<dbReference type="SUPFAM" id="SSF53067">
    <property type="entry name" value="Actin-like ATPase domain"/>
    <property type="match status" value="1"/>
</dbReference>
<evidence type="ECO:0000313" key="3">
    <source>
        <dbReference type="Proteomes" id="UP000032534"/>
    </source>
</evidence>
<dbReference type="InterPro" id="IPR043129">
    <property type="entry name" value="ATPase_NBD"/>
</dbReference>
<dbReference type="EMBL" id="JTHP01000048">
    <property type="protein sequence ID" value="KJD43839.1"/>
    <property type="molecule type" value="Genomic_DNA"/>
</dbReference>
<dbReference type="GO" id="GO:0002949">
    <property type="term" value="P:tRNA threonylcarbamoyladenosine modification"/>
    <property type="evidence" value="ECO:0007669"/>
    <property type="project" value="InterPro"/>
</dbReference>
<sequence length="278" mass="30676">MQREHTDENVKPRERFLALDTATTVMAAALMNGKELLGESNVYGERNHSVHVISELERLLNEDGLTQDDVDGIAVGVGPGSYTGIRIAVTAAKTLAWAWGVPVTSVSTLHALAWGGWSRGTESQEQEVINELASKHLAGEQAADWIVPVLDARRGQVYTGLFAANVDGNTGIPQGLEPDAIRLMATWTEDLLQRLEALPSEQRPAVIWLVGETAVHAETAERLRAWSELRIVPYELEGRWVGRLGADKLLRQEHDELHTLVPNYTQLAEAEANLLRQR</sequence>
<dbReference type="OrthoDB" id="9784166at2"/>
<dbReference type="Pfam" id="PF00814">
    <property type="entry name" value="TsaD"/>
    <property type="match status" value="1"/>
</dbReference>
<dbReference type="PATRIC" id="fig|159743.3.peg.4580"/>
<dbReference type="AlphaFoldDB" id="A0A0D7WY02"/>
<dbReference type="PANTHER" id="PTHR11735">
    <property type="entry name" value="TRNA N6-ADENOSINE THREONYLCARBAMOYLTRANSFERASE"/>
    <property type="match status" value="1"/>
</dbReference>
<dbReference type="InterPro" id="IPR022496">
    <property type="entry name" value="T6A_TsaB"/>
</dbReference>